<dbReference type="RefSeq" id="WP_345268764.1">
    <property type="nucleotide sequence ID" value="NZ_BAABHB010000006.1"/>
</dbReference>
<comment type="caution">
    <text evidence="1">The sequence shown here is derived from an EMBL/GenBank/DDBJ whole genome shotgun (WGS) entry which is preliminary data.</text>
</comment>
<dbReference type="InterPro" id="IPR011990">
    <property type="entry name" value="TPR-like_helical_dom_sf"/>
</dbReference>
<organism evidence="1 2">
    <name type="scientific">Nibrella viscosa</name>
    <dbReference type="NCBI Taxonomy" id="1084524"/>
    <lineage>
        <taxon>Bacteria</taxon>
        <taxon>Pseudomonadati</taxon>
        <taxon>Bacteroidota</taxon>
        <taxon>Cytophagia</taxon>
        <taxon>Cytophagales</taxon>
        <taxon>Spirosomataceae</taxon>
        <taxon>Nibrella</taxon>
    </lineage>
</organism>
<reference evidence="2" key="1">
    <citation type="journal article" date="2019" name="Int. J. Syst. Evol. Microbiol.">
        <title>The Global Catalogue of Microorganisms (GCM) 10K type strain sequencing project: providing services to taxonomists for standard genome sequencing and annotation.</title>
        <authorList>
            <consortium name="The Broad Institute Genomics Platform"/>
            <consortium name="The Broad Institute Genome Sequencing Center for Infectious Disease"/>
            <person name="Wu L."/>
            <person name="Ma J."/>
        </authorList>
    </citation>
    <scope>NUCLEOTIDE SEQUENCE [LARGE SCALE GENOMIC DNA]</scope>
    <source>
        <strain evidence="2">JCM 17925</strain>
    </source>
</reference>
<dbReference type="SUPFAM" id="SSF48452">
    <property type="entry name" value="TPR-like"/>
    <property type="match status" value="2"/>
</dbReference>
<dbReference type="Gene3D" id="1.25.40.10">
    <property type="entry name" value="Tetratricopeptide repeat domain"/>
    <property type="match status" value="1"/>
</dbReference>
<sequence>MTRLYFHSLLLALLTGFLFKLGGRSVEPAVFEKAVPYPDTAIPICGATQTGGIPQNILNQPVTLRTNIGAYPFPTSTRSPKAQAFFEQGMAHLHGYQLVEAVRSFHEALRHDSTMAMAYVGLSRAYVQMEFQPYAAARNAAEQAKALVTYASEREKEHIDLRFAQLKALESVGDLKALDEYRQRLKTALKHFPADAELWLLSGNAYEESALGRGQGSSPASIAIYEKVLQIAPDHPAAHHYLIHAYEGMTDYEKALYHGEAYARLSPRLPHALHMYAHDLMKTGKVDEAIAQMKAADAIERELYESAPYKAEYDWHHGHNIALLALSYQYQGRLKEAEALARESYAMGYPTDTNFLYYRKKSLPELLFVQGRYQEILPIAQSLIIAKTPAERLLGHYFLGLLQLQQQNLSAAQKSHKAAEAQLALIKPVYPTTRLAGFVKPYPKFLAALIRLHHTTTDAAGLAEIRAFQKAARDQYGPDGWIEALFQLEMIADAALKGPNTGFAKEAVQVLADHDPAYPGTHYLQAKLAQLNGDRKTADQQRELAVKGWSKADKEFTQRIF</sequence>
<dbReference type="EMBL" id="BAABHB010000006">
    <property type="protein sequence ID" value="GAA4408921.1"/>
    <property type="molecule type" value="Genomic_DNA"/>
</dbReference>
<dbReference type="SMART" id="SM00028">
    <property type="entry name" value="TPR"/>
    <property type="match status" value="3"/>
</dbReference>
<gene>
    <name evidence="1" type="ORF">GCM10023187_31450</name>
</gene>
<evidence type="ECO:0000313" key="1">
    <source>
        <dbReference type="EMBL" id="GAA4408921.1"/>
    </source>
</evidence>
<dbReference type="PANTHER" id="PTHR45588:SF1">
    <property type="entry name" value="WW DOMAIN-CONTAINING PROTEIN"/>
    <property type="match status" value="1"/>
</dbReference>
<dbReference type="InterPro" id="IPR019734">
    <property type="entry name" value="TPR_rpt"/>
</dbReference>
<proteinExistence type="predicted"/>
<dbReference type="PANTHER" id="PTHR45588">
    <property type="entry name" value="TPR DOMAIN-CONTAINING PROTEIN"/>
    <property type="match status" value="1"/>
</dbReference>
<accession>A0ABP8KLT5</accession>
<name>A0ABP8KLT5_9BACT</name>
<dbReference type="Proteomes" id="UP001500936">
    <property type="component" value="Unassembled WGS sequence"/>
</dbReference>
<keyword evidence="2" id="KW-1185">Reference proteome</keyword>
<evidence type="ECO:0008006" key="3">
    <source>
        <dbReference type="Google" id="ProtNLM"/>
    </source>
</evidence>
<protein>
    <recommendedName>
        <fullName evidence="3">Tetratricopeptide repeat-containing protein</fullName>
    </recommendedName>
</protein>
<evidence type="ECO:0000313" key="2">
    <source>
        <dbReference type="Proteomes" id="UP001500936"/>
    </source>
</evidence>